<gene>
    <name evidence="5" type="ORF">AZH43_13070</name>
</gene>
<dbReference type="AlphaFoldDB" id="A0A151Y1C7"/>
<organism evidence="5 6">
    <name type="scientific">Acinetobacter pragensis</name>
    <dbReference type="NCBI Taxonomy" id="1806892"/>
    <lineage>
        <taxon>Bacteria</taxon>
        <taxon>Pseudomonadati</taxon>
        <taxon>Pseudomonadota</taxon>
        <taxon>Gammaproteobacteria</taxon>
        <taxon>Moraxellales</taxon>
        <taxon>Moraxellaceae</taxon>
        <taxon>Acinetobacter</taxon>
    </lineage>
</organism>
<keyword evidence="1" id="KW-0479">Metal-binding</keyword>
<keyword evidence="6" id="KW-1185">Reference proteome</keyword>
<feature type="signal peptide" evidence="3">
    <location>
        <begin position="1"/>
        <end position="29"/>
    </location>
</feature>
<evidence type="ECO:0000256" key="1">
    <source>
        <dbReference type="ARBA" id="ARBA00022723"/>
    </source>
</evidence>
<feature type="domain" description="PilY1 beta-propeller" evidence="4">
    <location>
        <begin position="754"/>
        <end position="1022"/>
    </location>
</feature>
<accession>A0A151Y1C7</accession>
<comment type="caution">
    <text evidence="5">The sequence shown here is derived from an EMBL/GenBank/DDBJ whole genome shotgun (WGS) entry which is preliminary data.</text>
</comment>
<evidence type="ECO:0000259" key="4">
    <source>
        <dbReference type="Pfam" id="PF05567"/>
    </source>
</evidence>
<dbReference type="Proteomes" id="UP000076276">
    <property type="component" value="Unassembled WGS sequence"/>
</dbReference>
<sequence length="1257" mass="136901">MNMKYKKLVVAIQSAIMTSLICSALPSHASDIELYKSPQATQTTLMFMMDVSGSMDYCDNANGTVNKDEGCTPNRISKLKQGMLQLLQGDASAGVEALPDRLVTGLSEFSGSSGTGRIKLEARPLSEMTVILNAQVYREIQAKSGMVSITGASKIIETGQKREGNGSWVNYTIEKSVNTGSPITYPVNNQGSKIFQECLAWDVNAKCTQWINTEKKINEFGSVASISTKENVNVIPQNWIKSGSETLSSREDESCGRRCTIQYRNVNEQKYTATSGSVTYDEYMVYTGTAENTHRKKMIREVLALTANGGTPTDFAYGEVAAYLMGTTTKGESGSGFDKSSANSLIQDGSNYIKPSYLNTSVTPNQREYTINSAKQCNTQGIYFLTDGEPSRSNDSNVNFFKKTLGTKANLFSCTSTPTPLHSDKGIWNCIGSYAQALLDPSRNPAGVQIKTAVVGFGNDFTDNVSDPSDNVKNAKKWGEVGGGGWYSAEDSVGVVTSVNAFLKKLQKYIPPVTTGSVTIPVDNLDTQNVQPWGYFPQFDPQPDSKVNTWIGNLKKYEVVNNVLLDRDGKNVIDATTKISVDDPNDFWSDNSIKKTITKIKRVGTADIEEDIEVRVGGALSQFKLGMVDSKERKIFTDRKIDAQGVNSAVSDDSNLVQVKTADLKVLNTANNFSKDPKRGYIASLFGYDVGATMAKGLEDDTSTATQTNFANYLTNNNATLRQMGAVMHSKPVLITQSGTTSYNDETGDLTYTDRDDLIVFGSTQGLLHIVRAGKTRTDSDAGKEVFTFMPTEMVDGQSQGFLNQTQQGSDLKYGIDGQWTAYTEYVTKSGTEPTEPVVTVKGGKQWLYGGLRMGGKSYYALDLSDVTSDGGTPKLKFRIDPATSLNSAIRHMGQSWSKPTLTWVNWKGSRKLVMIVGGGYDTAYESLTFNPSSSIDQGAGVYMFDANDGSLLWWSSANVASGSTSNTETYAANMKRSVVSQIKAVDRNNDGLADHLYFGDLGGQVWRVDLNASNKAGDTENFAKRAVRILNMSSAANVPRFYSTPTFTIHSSVNGYFGVVTVGSGNLSFPMSESNQNDALYVVYDKDVAKRNLSVLKESELSTVDVSTSAEADGKKLAVNTAGNTGISLTFGGWYYPLSTKNRMLNDNVAIDNDLYISVFDSTVDITDVDCVGGVRGKSIAQQFCLPFGQCMKKDSAGNNVPDTRPDDIELGRGNIGISFGGIDKKRGLVLNLPTDKTLKSYQGKTKFISQRWYER</sequence>
<proteinExistence type="predicted"/>
<dbReference type="RefSeq" id="WP_067669200.1">
    <property type="nucleotide sequence ID" value="NZ_CBCSIK010000004.1"/>
</dbReference>
<dbReference type="Pfam" id="PF05567">
    <property type="entry name" value="T4P_PilY1"/>
    <property type="match status" value="1"/>
</dbReference>
<reference evidence="5 6" key="1">
    <citation type="submission" date="2016-03" db="EMBL/GenBank/DDBJ databases">
        <title>Acinetobacter genomospecies 28 strain ANC 4149.</title>
        <authorList>
            <person name="Radolfova-Krizova L."/>
            <person name="Nemec A."/>
        </authorList>
    </citation>
    <scope>NUCLEOTIDE SEQUENCE [LARGE SCALE GENOMIC DNA]</scope>
    <source>
        <strain evidence="5 6">ANC 4149</strain>
    </source>
</reference>
<dbReference type="EMBL" id="LUAW01000021">
    <property type="protein sequence ID" value="KYQ71878.1"/>
    <property type="molecule type" value="Genomic_DNA"/>
</dbReference>
<dbReference type="OrthoDB" id="7156875at2"/>
<dbReference type="InterPro" id="IPR008707">
    <property type="entry name" value="B-propeller_PilY1"/>
</dbReference>
<keyword evidence="3" id="KW-0732">Signal</keyword>
<name>A0A151Y1C7_9GAMM</name>
<evidence type="ECO:0000313" key="5">
    <source>
        <dbReference type="EMBL" id="KYQ71878.1"/>
    </source>
</evidence>
<keyword evidence="2" id="KW-0106">Calcium</keyword>
<protein>
    <submittedName>
        <fullName evidence="5">Pilus assembly protein PilY</fullName>
    </submittedName>
</protein>
<feature type="chain" id="PRO_5007592132" evidence="3">
    <location>
        <begin position="30"/>
        <end position="1257"/>
    </location>
</feature>
<evidence type="ECO:0000256" key="2">
    <source>
        <dbReference type="ARBA" id="ARBA00022837"/>
    </source>
</evidence>
<evidence type="ECO:0000256" key="3">
    <source>
        <dbReference type="SAM" id="SignalP"/>
    </source>
</evidence>
<dbReference type="GO" id="GO:0046872">
    <property type="term" value="F:metal ion binding"/>
    <property type="evidence" value="ECO:0007669"/>
    <property type="project" value="UniProtKB-KW"/>
</dbReference>
<dbReference type="STRING" id="1806892.AZH43_13070"/>
<evidence type="ECO:0000313" key="6">
    <source>
        <dbReference type="Proteomes" id="UP000076276"/>
    </source>
</evidence>